<evidence type="ECO:0000256" key="13">
    <source>
        <dbReference type="ARBA" id="ARBA00022946"/>
    </source>
</evidence>
<dbReference type="PANTHER" id="PTHR10890:SF3">
    <property type="entry name" value="CYSTEINE--TRNA LIGASE, CYTOPLASMIC"/>
    <property type="match status" value="1"/>
</dbReference>
<dbReference type="GO" id="GO:0005743">
    <property type="term" value="C:mitochondrial inner membrane"/>
    <property type="evidence" value="ECO:0007669"/>
    <property type="project" value="UniProtKB-SubCell"/>
</dbReference>
<accession>A0A8S2EJZ3</accession>
<evidence type="ECO:0000256" key="21">
    <source>
        <dbReference type="PIRSR" id="PIRSR607992-2"/>
    </source>
</evidence>
<gene>
    <name evidence="24" type="ORF">OVA965_LOCUS25226</name>
    <name evidence="25" type="ORF">TMI583_LOCUS25951</name>
</gene>
<keyword evidence="7 21" id="KW-0479">Metal-binding</keyword>
<evidence type="ECO:0000256" key="6">
    <source>
        <dbReference type="ARBA" id="ARBA00022692"/>
    </source>
</evidence>
<dbReference type="SUPFAM" id="SSF52374">
    <property type="entry name" value="Nucleotidylyl transferase"/>
    <property type="match status" value="1"/>
</dbReference>
<keyword evidence="9" id="KW-0999">Mitochondrion inner membrane</keyword>
<dbReference type="EMBL" id="CAJNOK010015557">
    <property type="protein sequence ID" value="CAF1227728.1"/>
    <property type="molecule type" value="Genomic_DNA"/>
</dbReference>
<evidence type="ECO:0000313" key="26">
    <source>
        <dbReference type="Proteomes" id="UP000677228"/>
    </source>
</evidence>
<feature type="domain" description="tRNA synthetases class I catalytic" evidence="23">
    <location>
        <begin position="214"/>
        <end position="315"/>
    </location>
</feature>
<evidence type="ECO:0000256" key="15">
    <source>
        <dbReference type="ARBA" id="ARBA00023128"/>
    </source>
</evidence>
<dbReference type="InterPro" id="IPR015803">
    <property type="entry name" value="Cys-tRNA-ligase"/>
</dbReference>
<evidence type="ECO:0000313" key="25">
    <source>
        <dbReference type="EMBL" id="CAF4035719.1"/>
    </source>
</evidence>
<dbReference type="Proteomes" id="UP000677228">
    <property type="component" value="Unassembled WGS sequence"/>
</dbReference>
<evidence type="ECO:0000256" key="7">
    <source>
        <dbReference type="ARBA" id="ARBA00022723"/>
    </source>
</evidence>
<feature type="binding site" evidence="20">
    <location>
        <position position="568"/>
    </location>
    <ligand>
        <name>a ubiquinone</name>
        <dbReference type="ChEBI" id="CHEBI:16389"/>
        <note>ligand shared with IP/SDHB</note>
    </ligand>
</feature>
<dbReference type="GO" id="GO:0006423">
    <property type="term" value="P:cysteinyl-tRNA aminoacylation"/>
    <property type="evidence" value="ECO:0007669"/>
    <property type="project" value="InterPro"/>
</dbReference>
<organism evidence="24 26">
    <name type="scientific">Didymodactylos carnosus</name>
    <dbReference type="NCBI Taxonomy" id="1234261"/>
    <lineage>
        <taxon>Eukaryota</taxon>
        <taxon>Metazoa</taxon>
        <taxon>Spiralia</taxon>
        <taxon>Gnathifera</taxon>
        <taxon>Rotifera</taxon>
        <taxon>Eurotatoria</taxon>
        <taxon>Bdelloidea</taxon>
        <taxon>Philodinida</taxon>
        <taxon>Philodinidae</taxon>
        <taxon>Didymodactylos</taxon>
    </lineage>
</organism>
<keyword evidence="15" id="KW-0496">Mitochondrion</keyword>
<evidence type="ECO:0000256" key="10">
    <source>
        <dbReference type="ARBA" id="ARBA00022833"/>
    </source>
</evidence>
<proteinExistence type="inferred from homology"/>
<evidence type="ECO:0000256" key="16">
    <source>
        <dbReference type="ARBA" id="ARBA00023136"/>
    </source>
</evidence>
<dbReference type="PRINTS" id="PR00983">
    <property type="entry name" value="TRNASYNTHCYS"/>
</dbReference>
<evidence type="ECO:0000256" key="14">
    <source>
        <dbReference type="ARBA" id="ARBA00022989"/>
    </source>
</evidence>
<dbReference type="Gene3D" id="1.20.1300.10">
    <property type="entry name" value="Fumarate reductase/succinate dehydrogenase, transmembrane subunit"/>
    <property type="match status" value="1"/>
</dbReference>
<keyword evidence="12" id="KW-0648">Protein biosynthesis</keyword>
<dbReference type="InterPro" id="IPR032678">
    <property type="entry name" value="tRNA-synt_1_cat_dom"/>
</dbReference>
<feature type="non-terminal residue" evidence="24">
    <location>
        <position position="613"/>
    </location>
</feature>
<evidence type="ECO:0000256" key="9">
    <source>
        <dbReference type="ARBA" id="ARBA00022792"/>
    </source>
</evidence>
<reference evidence="24" key="1">
    <citation type="submission" date="2021-02" db="EMBL/GenBank/DDBJ databases">
        <authorList>
            <person name="Nowell W R."/>
        </authorList>
    </citation>
    <scope>NUCLEOTIDE SEQUENCE</scope>
</reference>
<feature type="transmembrane region" description="Helical" evidence="22">
    <location>
        <begin position="579"/>
        <end position="597"/>
    </location>
</feature>
<evidence type="ECO:0000256" key="2">
    <source>
        <dbReference type="ARBA" id="ARBA00004448"/>
    </source>
</evidence>
<evidence type="ECO:0000256" key="1">
    <source>
        <dbReference type="ARBA" id="ARBA00001947"/>
    </source>
</evidence>
<keyword evidence="5" id="KW-0436">Ligase</keyword>
<dbReference type="CDD" id="cd03496">
    <property type="entry name" value="SQR_TypeC_CybS"/>
    <property type="match status" value="1"/>
</dbReference>
<comment type="subcellular location">
    <subcellularLocation>
        <location evidence="2">Mitochondrion inner membrane</location>
        <topology evidence="2">Multi-pass membrane protein</topology>
    </subcellularLocation>
</comment>
<dbReference type="Gene3D" id="1.20.120.1910">
    <property type="entry name" value="Cysteine-tRNA ligase, C-terminal anti-codon recognition domain"/>
    <property type="match status" value="1"/>
</dbReference>
<dbReference type="GO" id="GO:0005524">
    <property type="term" value="F:ATP binding"/>
    <property type="evidence" value="ECO:0007669"/>
    <property type="project" value="UniProtKB-KW"/>
</dbReference>
<dbReference type="CDD" id="cd00672">
    <property type="entry name" value="CysRS_core"/>
    <property type="match status" value="1"/>
</dbReference>
<protein>
    <recommendedName>
        <fullName evidence="19">Cysteine--tRNA ligase, cytoplasmic</fullName>
        <ecNumber evidence="4">6.1.1.16</ecNumber>
    </recommendedName>
    <alternativeName>
        <fullName evidence="18">Cysteinyl-tRNA synthetase</fullName>
    </alternativeName>
</protein>
<dbReference type="AlphaFoldDB" id="A0A8S2EJZ3"/>
<dbReference type="NCBIfam" id="TIGR00435">
    <property type="entry name" value="cysS"/>
    <property type="match status" value="1"/>
</dbReference>
<dbReference type="InterPro" id="IPR009080">
    <property type="entry name" value="tRNAsynth_Ia_anticodon-bd"/>
</dbReference>
<dbReference type="PANTHER" id="PTHR10890">
    <property type="entry name" value="CYSTEINYL-TRNA SYNTHETASE"/>
    <property type="match status" value="1"/>
</dbReference>
<name>A0A8S2EJZ3_9BILA</name>
<evidence type="ECO:0000256" key="12">
    <source>
        <dbReference type="ARBA" id="ARBA00022917"/>
    </source>
</evidence>
<evidence type="ECO:0000256" key="20">
    <source>
        <dbReference type="PIRSR" id="PIRSR607992-1"/>
    </source>
</evidence>
<evidence type="ECO:0000313" key="24">
    <source>
        <dbReference type="EMBL" id="CAF1227728.1"/>
    </source>
</evidence>
<feature type="domain" description="tRNA synthetases class I catalytic" evidence="23">
    <location>
        <begin position="1"/>
        <end position="192"/>
    </location>
</feature>
<keyword evidence="10" id="KW-0862">Zinc</keyword>
<comment type="cofactor">
    <cofactor evidence="1">
        <name>Zn(2+)</name>
        <dbReference type="ChEBI" id="CHEBI:29105"/>
    </cofactor>
</comment>
<evidence type="ECO:0000256" key="18">
    <source>
        <dbReference type="ARBA" id="ARBA00031499"/>
    </source>
</evidence>
<keyword evidence="14 22" id="KW-1133">Transmembrane helix</keyword>
<dbReference type="InterPro" id="IPR034804">
    <property type="entry name" value="SQR/QFR_C/D"/>
</dbReference>
<keyword evidence="8" id="KW-0547">Nucleotide-binding</keyword>
<evidence type="ECO:0000256" key="8">
    <source>
        <dbReference type="ARBA" id="ARBA00022741"/>
    </source>
</evidence>
<evidence type="ECO:0000256" key="3">
    <source>
        <dbReference type="ARBA" id="ARBA00007294"/>
    </source>
</evidence>
<dbReference type="EMBL" id="CAJOBA010037099">
    <property type="protein sequence ID" value="CAF4035719.1"/>
    <property type="molecule type" value="Genomic_DNA"/>
</dbReference>
<evidence type="ECO:0000256" key="19">
    <source>
        <dbReference type="ARBA" id="ARBA00039362"/>
    </source>
</evidence>
<dbReference type="InterPro" id="IPR024909">
    <property type="entry name" value="Cys-tRNA/MSH_ligase"/>
</dbReference>
<dbReference type="InterPro" id="IPR007992">
    <property type="entry name" value="CybS"/>
</dbReference>
<evidence type="ECO:0000256" key="11">
    <source>
        <dbReference type="ARBA" id="ARBA00022840"/>
    </source>
</evidence>
<dbReference type="GO" id="GO:0046872">
    <property type="term" value="F:metal ion binding"/>
    <property type="evidence" value="ECO:0007669"/>
    <property type="project" value="UniProtKB-KW"/>
</dbReference>
<dbReference type="Pfam" id="PF01406">
    <property type="entry name" value="tRNA-synt_1e"/>
    <property type="match status" value="2"/>
</dbReference>
<evidence type="ECO:0000256" key="22">
    <source>
        <dbReference type="SAM" id="Phobius"/>
    </source>
</evidence>
<comment type="caution">
    <text evidence="24">The sequence shown here is derived from an EMBL/GenBank/DDBJ whole genome shotgun (WGS) entry which is preliminary data.</text>
</comment>
<evidence type="ECO:0000259" key="23">
    <source>
        <dbReference type="Pfam" id="PF01406"/>
    </source>
</evidence>
<keyword evidence="6 22" id="KW-0812">Transmembrane</keyword>
<dbReference type="EC" id="6.1.1.16" evidence="4"/>
<evidence type="ECO:0000256" key="5">
    <source>
        <dbReference type="ARBA" id="ARBA00022598"/>
    </source>
</evidence>
<dbReference type="Gene3D" id="3.40.50.620">
    <property type="entry name" value="HUPs"/>
    <property type="match status" value="1"/>
</dbReference>
<dbReference type="SUPFAM" id="SSF47323">
    <property type="entry name" value="Anticodon-binding domain of a subclass of class I aminoacyl-tRNA synthetases"/>
    <property type="match status" value="1"/>
</dbReference>
<keyword evidence="11" id="KW-0067">ATP-binding</keyword>
<evidence type="ECO:0000256" key="17">
    <source>
        <dbReference type="ARBA" id="ARBA00023146"/>
    </source>
</evidence>
<evidence type="ECO:0000256" key="4">
    <source>
        <dbReference type="ARBA" id="ARBA00012832"/>
    </source>
</evidence>
<keyword evidence="16 22" id="KW-0472">Membrane</keyword>
<keyword evidence="17" id="KW-0030">Aminoacyl-tRNA synthetase</keyword>
<dbReference type="Proteomes" id="UP000682733">
    <property type="component" value="Unassembled WGS sequence"/>
</dbReference>
<dbReference type="GO" id="GO:0004817">
    <property type="term" value="F:cysteine-tRNA ligase activity"/>
    <property type="evidence" value="ECO:0007669"/>
    <property type="project" value="UniProtKB-EC"/>
</dbReference>
<feature type="binding site" description="axial binding residue" evidence="21">
    <location>
        <position position="556"/>
    </location>
    <ligand>
        <name>heme b</name>
        <dbReference type="ChEBI" id="CHEBI:60344"/>
        <note>ligand shared with SDHC</note>
    </ligand>
    <ligandPart>
        <name>Fe</name>
        <dbReference type="ChEBI" id="CHEBI:18248"/>
    </ligandPart>
</feature>
<dbReference type="Pfam" id="PF05328">
    <property type="entry name" value="CybS"/>
    <property type="match status" value="1"/>
</dbReference>
<keyword evidence="13" id="KW-0809">Transit peptide</keyword>
<dbReference type="InterPro" id="IPR014729">
    <property type="entry name" value="Rossmann-like_a/b/a_fold"/>
</dbReference>
<comment type="similarity">
    <text evidence="3">Belongs to the CybS family.</text>
</comment>
<sequence>YTCGPTVYDSSHIGHGSTYVTFDIIYRILKNVFNYKIVLLMGITDIDDKIIKRSKDENVHYLEIAKKYEQEFINDMNTLNVHPPNIYCRVSDHIQTIIDFIKKLVQDGCAYVTSSGSVYFDISLYAQKNETYPLTPLKQSTLVYDILNEKRDQRDFALWKATKDENEPTFKSPWGYGRPGWHIECSAMARFYVIISHAFYVQFIQCIYFRLSFSRTFGSHLDIHSGGFDLWFPHHANEIAQCNSYHNTKQWGTYWIHAGLLNTRSDEEKMSKSLQNTISIREMLKTYTPQQFRLFCLLQHHRQHRSFNSTSMKEALFFDKLFLSFTDTVNACQKGLLHMVNLSESEIIERVVQTNQDIIDCLANDFSTPDAMGKLRELINWINPKLSSSPKFLDEDSTTSAPPIGALYLALDLVQKWLDIFGVKISSYSANTSNETLLTNVIEEAVQFRKNVRNISRLSTNEDGKKTLLESCDEFRSRMKYLGVEIKKSPTPLSVIHPVFYSPQHQQQSGLTMLTSSTHWKLERVVAVALLAIIPGSFVLDSSLMNYLLAGSLAMHAHWGMDTVLLDYCPRNAMPLANAIRYILTAVAFAGLCYYNYNDMGLTNALKKLWAMH</sequence>
<keyword evidence="21" id="KW-0408">Iron</keyword>